<dbReference type="HOGENOM" id="CLU_122511_0_0_1"/>
<keyword evidence="2" id="KW-1185">Reference proteome</keyword>
<reference evidence="1 2" key="1">
    <citation type="submission" date="2013-12" db="EMBL/GenBank/DDBJ databases">
        <authorList>
            <person name="Cubeta M."/>
            <person name="Pakala S."/>
            <person name="Fedorova N."/>
            <person name="Thomas E."/>
            <person name="Dean R."/>
            <person name="Jabaji S."/>
            <person name="Neate S."/>
            <person name="Toda T."/>
            <person name="Tavantzis S."/>
            <person name="Vilgalys R."/>
            <person name="Bharathan N."/>
            <person name="Pakala S."/>
            <person name="Losada L.S."/>
            <person name="Zafar N."/>
            <person name="Nierman W."/>
        </authorList>
    </citation>
    <scope>NUCLEOTIDE SEQUENCE [LARGE SCALE GENOMIC DNA]</scope>
    <source>
        <strain evidence="1 2">123E</strain>
    </source>
</reference>
<sequence length="148" mass="16964">MPTYAGYMMTVQHQIEFLRLRHPEIQVTEDHVPAAGPVYDIIHKWKLLDIISTHPVVLPGSPDAIWDKENLGINPDHMALMFVRRVVNNGPPVWLPPREIPGVASDRIAKKILEKCGLVVSDWVVIHMPEEDVLHSHYRHIDSFDFIP</sequence>
<evidence type="ECO:0000313" key="2">
    <source>
        <dbReference type="Proteomes" id="UP000027456"/>
    </source>
</evidence>
<dbReference type="Proteomes" id="UP000027456">
    <property type="component" value="Unassembled WGS sequence"/>
</dbReference>
<gene>
    <name evidence="1" type="ORF">V565_074060</name>
</gene>
<organism evidence="1 2">
    <name type="scientific">Rhizoctonia solani 123E</name>
    <dbReference type="NCBI Taxonomy" id="1423351"/>
    <lineage>
        <taxon>Eukaryota</taxon>
        <taxon>Fungi</taxon>
        <taxon>Dikarya</taxon>
        <taxon>Basidiomycota</taxon>
        <taxon>Agaricomycotina</taxon>
        <taxon>Agaricomycetes</taxon>
        <taxon>Cantharellales</taxon>
        <taxon>Ceratobasidiaceae</taxon>
        <taxon>Rhizoctonia</taxon>
    </lineage>
</organism>
<accession>A0A074RV46</accession>
<name>A0A074RV46_9AGAM</name>
<protein>
    <submittedName>
        <fullName evidence="1">Uncharacterized protein</fullName>
    </submittedName>
</protein>
<dbReference type="EMBL" id="AZST01000224">
    <property type="protein sequence ID" value="KEP50749.1"/>
    <property type="molecule type" value="Genomic_DNA"/>
</dbReference>
<comment type="caution">
    <text evidence="1">The sequence shown here is derived from an EMBL/GenBank/DDBJ whole genome shotgun (WGS) entry which is preliminary data.</text>
</comment>
<dbReference type="AlphaFoldDB" id="A0A074RV46"/>
<evidence type="ECO:0000313" key="1">
    <source>
        <dbReference type="EMBL" id="KEP50749.1"/>
    </source>
</evidence>
<proteinExistence type="predicted"/>
<dbReference type="OrthoDB" id="3138406at2759"/>